<dbReference type="InterPro" id="IPR046358">
    <property type="entry name" value="Flagellin_C"/>
</dbReference>
<evidence type="ECO:0000259" key="6">
    <source>
        <dbReference type="Pfam" id="PF00700"/>
    </source>
</evidence>
<name>A0ABM6JXV9_SPOUR</name>
<evidence type="ECO:0000256" key="3">
    <source>
        <dbReference type="ARBA" id="ARBA00023143"/>
    </source>
</evidence>
<keyword evidence="3 4" id="KW-0975">Bacterial flagellum</keyword>
<dbReference type="Pfam" id="PF00700">
    <property type="entry name" value="Flagellin_C"/>
    <property type="match status" value="1"/>
</dbReference>
<dbReference type="Gene3D" id="2.170.280.10">
    <property type="entry name" value="f41 fragment of flagellin, middle domain"/>
    <property type="match status" value="1"/>
</dbReference>
<evidence type="ECO:0000256" key="1">
    <source>
        <dbReference type="ARBA" id="ARBA00005709"/>
    </source>
</evidence>
<organism evidence="7 8">
    <name type="scientific">Sporosarcina ureae</name>
    <dbReference type="NCBI Taxonomy" id="1571"/>
    <lineage>
        <taxon>Bacteria</taxon>
        <taxon>Bacillati</taxon>
        <taxon>Bacillota</taxon>
        <taxon>Bacilli</taxon>
        <taxon>Bacillales</taxon>
        <taxon>Caryophanaceae</taxon>
        <taxon>Sporosarcina</taxon>
    </lineage>
</organism>
<dbReference type="EMBL" id="CP015108">
    <property type="protein sequence ID" value="ARF15077.1"/>
    <property type="molecule type" value="Genomic_DNA"/>
</dbReference>
<dbReference type="RefSeq" id="WP_083065617.1">
    <property type="nucleotide sequence ID" value="NZ_CP015108.1"/>
</dbReference>
<reference evidence="7 8" key="1">
    <citation type="submission" date="2016-04" db="EMBL/GenBank/DDBJ databases">
        <title>Comparative Genomics and Epigenetics of Sporosarcina ureae.</title>
        <authorList>
            <person name="Oliver A.S."/>
            <person name="Cooper K.K."/>
        </authorList>
    </citation>
    <scope>NUCLEOTIDE SEQUENCE [LARGE SCALE GENOMIC DNA]</scope>
    <source>
        <strain evidence="7 8">S204</strain>
    </source>
</reference>
<evidence type="ECO:0000313" key="8">
    <source>
        <dbReference type="Proteomes" id="UP000192486"/>
    </source>
</evidence>
<evidence type="ECO:0000313" key="7">
    <source>
        <dbReference type="EMBL" id="ARF15077.1"/>
    </source>
</evidence>
<dbReference type="Gene3D" id="2.30.220.10">
    <property type="entry name" value="f41 fragment of flagellin, C-terminal domain"/>
    <property type="match status" value="1"/>
</dbReference>
<feature type="domain" description="Flagellin N-terminal" evidence="5">
    <location>
        <begin position="3"/>
        <end position="138"/>
    </location>
</feature>
<dbReference type="PANTHER" id="PTHR42792:SF2">
    <property type="entry name" value="FLAGELLIN"/>
    <property type="match status" value="1"/>
</dbReference>
<dbReference type="InterPro" id="IPR042187">
    <property type="entry name" value="Flagellin_C_sub2"/>
</dbReference>
<comment type="function">
    <text evidence="4">Flagellin is the subunit protein which polymerizes to form the filaments of bacterial flagella.</text>
</comment>
<evidence type="ECO:0000256" key="2">
    <source>
        <dbReference type="ARBA" id="ARBA00020110"/>
    </source>
</evidence>
<dbReference type="SUPFAM" id="SSF64518">
    <property type="entry name" value="Phase 1 flagellin"/>
    <property type="match status" value="1"/>
</dbReference>
<dbReference type="PRINTS" id="PR00207">
    <property type="entry name" value="FLAGELLIN"/>
</dbReference>
<dbReference type="Pfam" id="PF00669">
    <property type="entry name" value="Flagellin_N"/>
    <property type="match status" value="1"/>
</dbReference>
<dbReference type="InterPro" id="IPR001492">
    <property type="entry name" value="Flagellin"/>
</dbReference>
<evidence type="ECO:0000259" key="5">
    <source>
        <dbReference type="Pfam" id="PF00669"/>
    </source>
</evidence>
<comment type="subcellular location">
    <subcellularLocation>
        <location evidence="4">Secreted</location>
    </subcellularLocation>
    <subcellularLocation>
        <location evidence="4">Bacterial flagellum</location>
    </subcellularLocation>
</comment>
<dbReference type="Gene3D" id="6.10.10.10">
    <property type="entry name" value="Flagellar export chaperone, C-terminal domain"/>
    <property type="match status" value="1"/>
</dbReference>
<gene>
    <name evidence="7" type="ORF">SporoS204_13510</name>
</gene>
<accession>A0ABM6JXV9</accession>
<sequence>MRINHNIAALNTHRQLNTATTNQSKSMEKLASGLRINKAGDDAAGLAISEKMRGQIRGLDQASKNAQDGISMIATAEGVLNETHDILQRMRELATQSANDTNTTSDRGEIQKEVDQLAEEITRIANNTEFNTQTLLNGGIQDGKKGAVKFHVGANSNQNISVDIKAMDAKSLGIARDEKSVALDSGASGISGATLTAGASLIDGTYNIASADVSAGKASVTGATGFAAGAGTDEVGAAGDLVLTVNGVTKTITVAATDKIGDLVTNINAQFTGLASPDSGQLKLESSATGAAQNITIESASNAGVLTGLGLSTGEHKGNDASLTFTLKDSTNTTTYETVTGVALNATEVSFNNTGVKIEKNAGTTTSLSGSVTVSSDQAAAATFDSTGKLTNAAKANAGINVSTQGSASDAIGKINEAIETVSAERSKLGAIQNRLDHTINNLGTSSENLTAAESRIRDVDMAKEMMEQTKNSILSQAAQAMLAQAQQTPQGVLQLLR</sequence>
<evidence type="ECO:0000256" key="4">
    <source>
        <dbReference type="RuleBase" id="RU362073"/>
    </source>
</evidence>
<keyword evidence="4" id="KW-0964">Secreted</keyword>
<keyword evidence="8" id="KW-1185">Reference proteome</keyword>
<protein>
    <recommendedName>
        <fullName evidence="2 4">Flagellin</fullName>
    </recommendedName>
</protein>
<proteinExistence type="inferred from homology"/>
<dbReference type="InterPro" id="IPR001029">
    <property type="entry name" value="Flagellin_N"/>
</dbReference>
<dbReference type="PANTHER" id="PTHR42792">
    <property type="entry name" value="FLAGELLIN"/>
    <property type="match status" value="1"/>
</dbReference>
<dbReference type="Gene3D" id="1.20.1330.10">
    <property type="entry name" value="f41 fragment of flagellin, N-terminal domain"/>
    <property type="match status" value="1"/>
</dbReference>
<dbReference type="Proteomes" id="UP000192486">
    <property type="component" value="Chromosome"/>
</dbReference>
<feature type="domain" description="Flagellin C-terminal" evidence="6">
    <location>
        <begin position="413"/>
        <end position="497"/>
    </location>
</feature>
<comment type="similarity">
    <text evidence="1 4">Belongs to the bacterial flagellin family.</text>
</comment>